<protein>
    <recommendedName>
        <fullName evidence="4">Prepilin-type N-terminal cleavage/methylation domain-containing protein</fullName>
    </recommendedName>
</protein>
<dbReference type="AlphaFoldDB" id="A0A5B8W6J0"/>
<dbReference type="RefSeq" id="WP_147058805.1">
    <property type="nucleotide sequence ID" value="NZ_CP042437.1"/>
</dbReference>
<keyword evidence="3" id="KW-1185">Reference proteome</keyword>
<dbReference type="SUPFAM" id="SSF54523">
    <property type="entry name" value="Pili subunits"/>
    <property type="match status" value="1"/>
</dbReference>
<dbReference type="EMBL" id="CP042437">
    <property type="protein sequence ID" value="QEC79321.1"/>
    <property type="molecule type" value="Genomic_DNA"/>
</dbReference>
<proteinExistence type="predicted"/>
<keyword evidence="1" id="KW-0812">Transmembrane</keyword>
<accession>A0A5B8W6J0</accession>
<sequence length="125" mass="13686">MAGGKINKNGMLKAATIVEVVVALVIIVVVFGMAMMIFANVTQQAISTKKIRATAVLRNVLLKAEQSRQLPQEAFSQDGFRVIPVVKPFESGTGLSEFYLTAYDENQQEIAKVSEIMINNDNVKP</sequence>
<organism evidence="2 3">
    <name type="scientific">Mucilaginibacter ginsenosidivorax</name>
    <dbReference type="NCBI Taxonomy" id="862126"/>
    <lineage>
        <taxon>Bacteria</taxon>
        <taxon>Pseudomonadati</taxon>
        <taxon>Bacteroidota</taxon>
        <taxon>Sphingobacteriia</taxon>
        <taxon>Sphingobacteriales</taxon>
        <taxon>Sphingobacteriaceae</taxon>
        <taxon>Mucilaginibacter</taxon>
    </lineage>
</organism>
<dbReference type="KEGG" id="mgk:FSB76_26475"/>
<keyword evidence="1" id="KW-1133">Transmembrane helix</keyword>
<feature type="transmembrane region" description="Helical" evidence="1">
    <location>
        <begin position="20"/>
        <end position="42"/>
    </location>
</feature>
<name>A0A5B8W6J0_9SPHI</name>
<evidence type="ECO:0000256" key="1">
    <source>
        <dbReference type="SAM" id="Phobius"/>
    </source>
</evidence>
<reference evidence="2 3" key="1">
    <citation type="journal article" date="2013" name="J. Microbiol.">
        <title>Mucilaginibacter ginsenosidivorax sp. nov., with ginsenoside converting activity isolated from sediment.</title>
        <authorList>
            <person name="Kim J.K."/>
            <person name="Choi T.E."/>
            <person name="Liu Q.M."/>
            <person name="Park H.Y."/>
            <person name="Yi T.H."/>
            <person name="Yoon M.H."/>
            <person name="Kim S.C."/>
            <person name="Im W.T."/>
        </authorList>
    </citation>
    <scope>NUCLEOTIDE SEQUENCE [LARGE SCALE GENOMIC DNA]</scope>
    <source>
        <strain evidence="2 3">KHI28</strain>
    </source>
</reference>
<dbReference type="OrthoDB" id="798811at2"/>
<evidence type="ECO:0008006" key="4">
    <source>
        <dbReference type="Google" id="ProtNLM"/>
    </source>
</evidence>
<gene>
    <name evidence="2" type="ORF">FSB76_26475</name>
</gene>
<dbReference type="InterPro" id="IPR045584">
    <property type="entry name" value="Pilin-like"/>
</dbReference>
<dbReference type="Proteomes" id="UP000321362">
    <property type="component" value="Chromosome"/>
</dbReference>
<evidence type="ECO:0000313" key="3">
    <source>
        <dbReference type="Proteomes" id="UP000321362"/>
    </source>
</evidence>
<keyword evidence="1" id="KW-0472">Membrane</keyword>
<evidence type="ECO:0000313" key="2">
    <source>
        <dbReference type="EMBL" id="QEC79321.1"/>
    </source>
</evidence>